<keyword evidence="7" id="KW-0175">Coiled coil</keyword>
<evidence type="ECO:0000256" key="6">
    <source>
        <dbReference type="PROSITE-ProRule" id="PRU10141"/>
    </source>
</evidence>
<dbReference type="GO" id="GO:0035556">
    <property type="term" value="P:intracellular signal transduction"/>
    <property type="evidence" value="ECO:0007669"/>
    <property type="project" value="TreeGrafter"/>
</dbReference>
<dbReference type="PROSITE" id="PS00107">
    <property type="entry name" value="PROTEIN_KINASE_ATP"/>
    <property type="match status" value="1"/>
</dbReference>
<dbReference type="AlphaFoldDB" id="A0A1J4JZ54"/>
<keyword evidence="4 10" id="KW-0418">Kinase</keyword>
<dbReference type="GeneID" id="94827739"/>
<evidence type="ECO:0000256" key="1">
    <source>
        <dbReference type="ARBA" id="ARBA00022527"/>
    </source>
</evidence>
<evidence type="ECO:0000256" key="4">
    <source>
        <dbReference type="ARBA" id="ARBA00022777"/>
    </source>
</evidence>
<evidence type="ECO:0000256" key="7">
    <source>
        <dbReference type="SAM" id="Coils"/>
    </source>
</evidence>
<dbReference type="Pfam" id="PF00069">
    <property type="entry name" value="Pkinase"/>
    <property type="match status" value="1"/>
</dbReference>
<keyword evidence="2" id="KW-0808">Transferase</keyword>
<evidence type="ECO:0000256" key="8">
    <source>
        <dbReference type="SAM" id="MobiDB-lite"/>
    </source>
</evidence>
<dbReference type="PANTHER" id="PTHR22974">
    <property type="entry name" value="MIXED LINEAGE PROTEIN KINASE"/>
    <property type="match status" value="1"/>
</dbReference>
<keyword evidence="11" id="KW-1185">Reference proteome</keyword>
<dbReference type="SMART" id="SM00220">
    <property type="entry name" value="S_TKc"/>
    <property type="match status" value="1"/>
</dbReference>
<dbReference type="SUPFAM" id="SSF56112">
    <property type="entry name" value="Protein kinase-like (PK-like)"/>
    <property type="match status" value="1"/>
</dbReference>
<evidence type="ECO:0000313" key="10">
    <source>
        <dbReference type="EMBL" id="OHT04441.1"/>
    </source>
</evidence>
<dbReference type="GO" id="GO:0005524">
    <property type="term" value="F:ATP binding"/>
    <property type="evidence" value="ECO:0007669"/>
    <property type="project" value="UniProtKB-UniRule"/>
</dbReference>
<organism evidence="10 11">
    <name type="scientific">Tritrichomonas foetus</name>
    <dbReference type="NCBI Taxonomy" id="1144522"/>
    <lineage>
        <taxon>Eukaryota</taxon>
        <taxon>Metamonada</taxon>
        <taxon>Parabasalia</taxon>
        <taxon>Tritrichomonadida</taxon>
        <taxon>Tritrichomonadidae</taxon>
        <taxon>Tritrichomonas</taxon>
    </lineage>
</organism>
<evidence type="ECO:0000313" key="11">
    <source>
        <dbReference type="Proteomes" id="UP000179807"/>
    </source>
</evidence>
<evidence type="ECO:0000256" key="2">
    <source>
        <dbReference type="ARBA" id="ARBA00022679"/>
    </source>
</evidence>
<evidence type="ECO:0000256" key="3">
    <source>
        <dbReference type="ARBA" id="ARBA00022741"/>
    </source>
</evidence>
<dbReference type="VEuPathDB" id="TrichDB:TRFO_06343"/>
<feature type="domain" description="Protein kinase" evidence="9">
    <location>
        <begin position="247"/>
        <end position="524"/>
    </location>
</feature>
<name>A0A1J4JZ54_9EUKA</name>
<dbReference type="GO" id="GO:0004674">
    <property type="term" value="F:protein serine/threonine kinase activity"/>
    <property type="evidence" value="ECO:0007669"/>
    <property type="project" value="UniProtKB-KW"/>
</dbReference>
<evidence type="ECO:0000259" key="9">
    <source>
        <dbReference type="PROSITE" id="PS50011"/>
    </source>
</evidence>
<dbReference type="Gene3D" id="1.10.510.10">
    <property type="entry name" value="Transferase(Phosphotransferase) domain 1"/>
    <property type="match status" value="1"/>
</dbReference>
<dbReference type="Proteomes" id="UP000179807">
    <property type="component" value="Unassembled WGS sequence"/>
</dbReference>
<dbReference type="InterPro" id="IPR008271">
    <property type="entry name" value="Ser/Thr_kinase_AS"/>
</dbReference>
<evidence type="ECO:0000256" key="5">
    <source>
        <dbReference type="ARBA" id="ARBA00022840"/>
    </source>
</evidence>
<comment type="caution">
    <text evidence="10">The sequence shown here is derived from an EMBL/GenBank/DDBJ whole genome shotgun (WGS) entry which is preliminary data.</text>
</comment>
<dbReference type="InterPro" id="IPR017441">
    <property type="entry name" value="Protein_kinase_ATP_BS"/>
</dbReference>
<keyword evidence="1" id="KW-0723">Serine/threonine-protein kinase</keyword>
<gene>
    <name evidence="10" type="ORF">TRFO_06343</name>
</gene>
<dbReference type="EMBL" id="MLAK01000793">
    <property type="protein sequence ID" value="OHT04441.1"/>
    <property type="molecule type" value="Genomic_DNA"/>
</dbReference>
<keyword evidence="5 6" id="KW-0067">ATP-binding</keyword>
<accession>A0A1J4JZ54</accession>
<dbReference type="InterPro" id="IPR011009">
    <property type="entry name" value="Kinase-like_dom_sf"/>
</dbReference>
<dbReference type="PANTHER" id="PTHR22974:SF23">
    <property type="entry name" value="TOUSLED-LIKE KINASE, ISOFORM G"/>
    <property type="match status" value="1"/>
</dbReference>
<dbReference type="GO" id="GO:0007059">
    <property type="term" value="P:chromosome segregation"/>
    <property type="evidence" value="ECO:0007669"/>
    <property type="project" value="TreeGrafter"/>
</dbReference>
<dbReference type="InterPro" id="IPR000719">
    <property type="entry name" value="Prot_kinase_dom"/>
</dbReference>
<dbReference type="GO" id="GO:0005634">
    <property type="term" value="C:nucleus"/>
    <property type="evidence" value="ECO:0007669"/>
    <property type="project" value="TreeGrafter"/>
</dbReference>
<dbReference type="OrthoDB" id="346907at2759"/>
<sequence>MLNLNSSISKGANSKNLDSISSADRKTLLLQRLQGNDHNESNSNSQSVKDPSSIIVRSEHKNATDSLPDRISSIHKCPSTLDDSSRRIPDEIKIREEIEREVKKEYQNKFERMRQFALECFREYANLCQESHLIQISRKQERLGTITTSISGHAKWCGGVEVSRVEREIEILTKKLEILKKPDHQSQKVKSDSENQRYATIKALKDKKILLKQLDEERKEFARELRLNADRFNSEFKVGQLLNNGKYALIEFIGRGGFSEVWRAFDIEDVRDVAIKIQHMNPQWSKQTKENFVRHSGREIQILSSTQHKNVVGFYEYFYIGDNTLALVMEYCNGSDLAVALRKRGRIPEKEAKYILAQVIGGLLALRSMEKYVIHYDLKPANILFTADGTVKITDFGLSKIVEGDTSVIELTSQGTGTYFYAAPETFQKGRAVYITKSVDTWSLGIIFYEMLYGVRPFGENVTSQQTFANQYESLTNQEIHFPQNMKVSEQGKEFIKKCLERDPNDRPELSTLATDDEYIHPILAELNL</sequence>
<dbReference type="PROSITE" id="PS00108">
    <property type="entry name" value="PROTEIN_KINASE_ST"/>
    <property type="match status" value="1"/>
</dbReference>
<feature type="binding site" evidence="6">
    <location>
        <position position="276"/>
    </location>
    <ligand>
        <name>ATP</name>
        <dbReference type="ChEBI" id="CHEBI:30616"/>
    </ligand>
</feature>
<dbReference type="PROSITE" id="PS50011">
    <property type="entry name" value="PROTEIN_KINASE_DOM"/>
    <property type="match status" value="1"/>
</dbReference>
<reference evidence="10" key="1">
    <citation type="submission" date="2016-10" db="EMBL/GenBank/DDBJ databases">
        <authorList>
            <person name="Benchimol M."/>
            <person name="Almeida L.G."/>
            <person name="Vasconcelos A.T."/>
            <person name="Perreira-Neves A."/>
            <person name="Rosa I.A."/>
            <person name="Tasca T."/>
            <person name="Bogo M.R."/>
            <person name="de Souza W."/>
        </authorList>
    </citation>
    <scope>NUCLEOTIDE SEQUENCE [LARGE SCALE GENOMIC DNA]</scope>
    <source>
        <strain evidence="10">K</strain>
    </source>
</reference>
<proteinExistence type="predicted"/>
<feature type="coiled-coil region" evidence="7">
    <location>
        <begin position="204"/>
        <end position="231"/>
    </location>
</feature>
<keyword evidence="3 6" id="KW-0547">Nucleotide-binding</keyword>
<feature type="region of interest" description="Disordered" evidence="8">
    <location>
        <begin position="60"/>
        <end position="85"/>
    </location>
</feature>
<protein>
    <submittedName>
        <fullName evidence="10">Serine/threonine-protein kinase TOUSLED</fullName>
    </submittedName>
</protein>
<dbReference type="RefSeq" id="XP_068357577.1">
    <property type="nucleotide sequence ID" value="XM_068493035.1"/>
</dbReference>